<dbReference type="AlphaFoldDB" id="A0A6J4V480"/>
<dbReference type="EMBL" id="CADCWF010000194">
    <property type="protein sequence ID" value="CAA9564933.1"/>
    <property type="molecule type" value="Genomic_DNA"/>
</dbReference>
<sequence>GRNRHRNLGETGQRPIARCPLGDRRDSCTPVAAAVPPARAPVRHARHRRPSAPGPGVFRLRKPGFWRLHPTL</sequence>
<evidence type="ECO:0000256" key="1">
    <source>
        <dbReference type="SAM" id="MobiDB-lite"/>
    </source>
</evidence>
<protein>
    <submittedName>
        <fullName evidence="2">Uncharacterized protein</fullName>
    </submittedName>
</protein>
<feature type="non-terminal residue" evidence="2">
    <location>
        <position position="72"/>
    </location>
</feature>
<name>A0A6J4V480_9BACT</name>
<feature type="non-terminal residue" evidence="2">
    <location>
        <position position="1"/>
    </location>
</feature>
<feature type="region of interest" description="Disordered" evidence="1">
    <location>
        <begin position="1"/>
        <end position="23"/>
    </location>
</feature>
<accession>A0A6J4V480</accession>
<gene>
    <name evidence="2" type="ORF">AVDCRST_MAG59-2932</name>
</gene>
<evidence type="ECO:0000313" key="2">
    <source>
        <dbReference type="EMBL" id="CAA9564933.1"/>
    </source>
</evidence>
<proteinExistence type="predicted"/>
<organism evidence="2">
    <name type="scientific">uncultured Thermomicrobiales bacterium</name>
    <dbReference type="NCBI Taxonomy" id="1645740"/>
    <lineage>
        <taxon>Bacteria</taxon>
        <taxon>Pseudomonadati</taxon>
        <taxon>Thermomicrobiota</taxon>
        <taxon>Thermomicrobia</taxon>
        <taxon>Thermomicrobiales</taxon>
        <taxon>environmental samples</taxon>
    </lineage>
</organism>
<reference evidence="2" key="1">
    <citation type="submission" date="2020-02" db="EMBL/GenBank/DDBJ databases">
        <authorList>
            <person name="Meier V. D."/>
        </authorList>
    </citation>
    <scope>NUCLEOTIDE SEQUENCE</scope>
    <source>
        <strain evidence="2">AVDCRST_MAG59</strain>
    </source>
</reference>